<evidence type="ECO:0000256" key="1">
    <source>
        <dbReference type="ARBA" id="ARBA00007469"/>
    </source>
</evidence>
<proteinExistence type="inferred from homology"/>
<dbReference type="EC" id="4.6.1.19" evidence="2"/>
<evidence type="ECO:0000256" key="2">
    <source>
        <dbReference type="ARBA" id="ARBA00012571"/>
    </source>
</evidence>
<keyword evidence="4" id="KW-1015">Disulfide bond</keyword>
<evidence type="ECO:0000313" key="9">
    <source>
        <dbReference type="Proteomes" id="UP000829685"/>
    </source>
</evidence>
<keyword evidence="3" id="KW-0378">Hydrolase</keyword>
<dbReference type="InterPro" id="IPR018188">
    <property type="entry name" value="RNase_T2_His_AS_1"/>
</dbReference>
<evidence type="ECO:0000256" key="3">
    <source>
        <dbReference type="ARBA" id="ARBA00022759"/>
    </source>
</evidence>
<evidence type="ECO:0000256" key="7">
    <source>
        <dbReference type="SAM" id="MobiDB-lite"/>
    </source>
</evidence>
<dbReference type="GO" id="GO:0005576">
    <property type="term" value="C:extracellular region"/>
    <property type="evidence" value="ECO:0007669"/>
    <property type="project" value="TreeGrafter"/>
</dbReference>
<dbReference type="CDD" id="cd01061">
    <property type="entry name" value="RNase_T2_euk"/>
    <property type="match status" value="1"/>
</dbReference>
<dbReference type="AlphaFoldDB" id="A0A9P9WFC2"/>
<feature type="active site" evidence="5">
    <location>
        <position position="173"/>
    </location>
</feature>
<feature type="compositionally biased region" description="Low complexity" evidence="7">
    <location>
        <begin position="34"/>
        <end position="44"/>
    </location>
</feature>
<dbReference type="PANTHER" id="PTHR11240:SF22">
    <property type="entry name" value="RIBONUCLEASE T2"/>
    <property type="match status" value="1"/>
</dbReference>
<feature type="region of interest" description="Disordered" evidence="7">
    <location>
        <begin position="34"/>
        <end position="54"/>
    </location>
</feature>
<sequence>MAPPVSIRGLLTYATNLFSQVPLHLSDVPSPLSILGSGPSSPSSDVAQQHQQPGITPYVPLTGAPSCPLDGPISCNNKTAGDSCCFVYPGGRLLLTQFWDEVVHVGGSEEDWTLHGLWPDLCDGSYDQYCGMAPRFNNITEVLKHYGQDELLGFMNRYWVAKYGGNAHLWAHEYNKHATCINTLAPSCYGDSYSAGLEVVDYFVRAFGLFRMLDTYVALQQAGIEPDHDKTYDLDLIRNTLEDFSGGKVVLHCTGRRHDRLHEAWYVYFVQGSLQSGEFVPAKDSFKGDKSNCAQKVRRLSNTTVMAYAPANAQSYRRPPAPPPLRTRWPRKTTVSVTKAGSSALKPSMDSNDPFVLFRWLPETIRNRIWDLCFPLSRVQLTNSLDSGNLPFVNKFPAVAYSCKEGYNAAKRRYPTEAIDSRYNPSKDVVLLGFSSQCLAWYLEITPRYSCVDINQEEIAVIEKVLGYSVLRAGLLPGGQLNKVQCIYVPTAVVEITPDMNDYERWEALVGVGHRKEDAVGIFDLAQRETFLILEEAASRYDEAALDAQPVGITPHIRLYHKILYARAAAYDSNCIGN</sequence>
<dbReference type="GO" id="GO:0033897">
    <property type="term" value="F:ribonuclease T2 activity"/>
    <property type="evidence" value="ECO:0007669"/>
    <property type="project" value="UniProtKB-EC"/>
</dbReference>
<reference evidence="8" key="1">
    <citation type="submission" date="2021-03" db="EMBL/GenBank/DDBJ databases">
        <title>Revisited historic fungal species revealed as producer of novel bioactive compounds through whole genome sequencing and comparative genomics.</title>
        <authorList>
            <person name="Vignolle G.A."/>
            <person name="Hochenegger N."/>
            <person name="Mach R.L."/>
            <person name="Mach-Aigner A.R."/>
            <person name="Javad Rahimi M."/>
            <person name="Salim K.A."/>
            <person name="Chan C.M."/>
            <person name="Lim L.B.L."/>
            <person name="Cai F."/>
            <person name="Druzhinina I.S."/>
            <person name="U'Ren J.M."/>
            <person name="Derntl C."/>
        </authorList>
    </citation>
    <scope>NUCLEOTIDE SEQUENCE</scope>
    <source>
        <strain evidence="8">TUCIM 5799</strain>
    </source>
</reference>
<keyword evidence="3" id="KW-0540">Nuclease</keyword>
<dbReference type="Pfam" id="PF00445">
    <property type="entry name" value="Ribonuclease_T2"/>
    <property type="match status" value="1"/>
</dbReference>
<evidence type="ECO:0000256" key="4">
    <source>
        <dbReference type="ARBA" id="ARBA00023157"/>
    </source>
</evidence>
<protein>
    <recommendedName>
        <fullName evidence="2">ribonuclease T2</fullName>
        <ecNumber evidence="2">4.6.1.19</ecNumber>
    </recommendedName>
</protein>
<evidence type="ECO:0000256" key="6">
    <source>
        <dbReference type="RuleBase" id="RU004328"/>
    </source>
</evidence>
<keyword evidence="9" id="KW-1185">Reference proteome</keyword>
<dbReference type="Proteomes" id="UP000829685">
    <property type="component" value="Unassembled WGS sequence"/>
</dbReference>
<dbReference type="Gene3D" id="3.90.730.10">
    <property type="entry name" value="Ribonuclease T2-like"/>
    <property type="match status" value="1"/>
</dbReference>
<dbReference type="PANTHER" id="PTHR11240">
    <property type="entry name" value="RIBONUCLEASE T2"/>
    <property type="match status" value="1"/>
</dbReference>
<dbReference type="InterPro" id="IPR033130">
    <property type="entry name" value="RNase_T2_His_AS_2"/>
</dbReference>
<dbReference type="GO" id="GO:0006401">
    <property type="term" value="P:RNA catabolic process"/>
    <property type="evidence" value="ECO:0007669"/>
    <property type="project" value="TreeGrafter"/>
</dbReference>
<accession>A0A9P9WFC2</accession>
<gene>
    <name evidence="8" type="ORF">JX265_009875</name>
</gene>
<comment type="similarity">
    <text evidence="1 6">Belongs to the RNase T2 family.</text>
</comment>
<dbReference type="EMBL" id="JAFIMR010000031">
    <property type="protein sequence ID" value="KAI1860476.1"/>
    <property type="molecule type" value="Genomic_DNA"/>
</dbReference>
<evidence type="ECO:0000313" key="8">
    <source>
        <dbReference type="EMBL" id="KAI1860476.1"/>
    </source>
</evidence>
<dbReference type="SUPFAM" id="SSF55895">
    <property type="entry name" value="Ribonuclease Rh-like"/>
    <property type="match status" value="1"/>
</dbReference>
<keyword evidence="3" id="KW-0255">Endonuclease</keyword>
<feature type="active site" evidence="5">
    <location>
        <position position="177"/>
    </location>
</feature>
<organism evidence="8 9">
    <name type="scientific">Neoarthrinium moseri</name>
    <dbReference type="NCBI Taxonomy" id="1658444"/>
    <lineage>
        <taxon>Eukaryota</taxon>
        <taxon>Fungi</taxon>
        <taxon>Dikarya</taxon>
        <taxon>Ascomycota</taxon>
        <taxon>Pezizomycotina</taxon>
        <taxon>Sordariomycetes</taxon>
        <taxon>Xylariomycetidae</taxon>
        <taxon>Amphisphaeriales</taxon>
        <taxon>Apiosporaceae</taxon>
        <taxon>Neoarthrinium</taxon>
    </lineage>
</organism>
<comment type="caution">
    <text evidence="8">The sequence shown here is derived from an EMBL/GenBank/DDBJ whole genome shotgun (WGS) entry which is preliminary data.</text>
</comment>
<evidence type="ECO:0000256" key="5">
    <source>
        <dbReference type="PIRSR" id="PIRSR633697-1"/>
    </source>
</evidence>
<name>A0A9P9WFC2_9PEZI</name>
<feature type="compositionally biased region" description="Polar residues" evidence="7">
    <location>
        <begin position="45"/>
        <end position="54"/>
    </location>
</feature>
<dbReference type="InterPro" id="IPR036430">
    <property type="entry name" value="RNase_T2-like_sf"/>
</dbReference>
<dbReference type="PROSITE" id="PS00531">
    <property type="entry name" value="RNASE_T2_2"/>
    <property type="match status" value="1"/>
</dbReference>
<dbReference type="PROSITE" id="PS00530">
    <property type="entry name" value="RNASE_T2_1"/>
    <property type="match status" value="1"/>
</dbReference>
<feature type="active site" evidence="5">
    <location>
        <position position="115"/>
    </location>
</feature>
<dbReference type="GO" id="GO:0003723">
    <property type="term" value="F:RNA binding"/>
    <property type="evidence" value="ECO:0007669"/>
    <property type="project" value="InterPro"/>
</dbReference>
<dbReference type="InterPro" id="IPR033697">
    <property type="entry name" value="Ribonuclease_T2_eukaryotic"/>
</dbReference>
<dbReference type="InterPro" id="IPR001568">
    <property type="entry name" value="RNase_T2-like"/>
</dbReference>